<dbReference type="VEuPathDB" id="TrichDB:TRFO_35393"/>
<dbReference type="Proteomes" id="UP000179807">
    <property type="component" value="Unassembled WGS sequence"/>
</dbReference>
<accession>A0A1J4JKZ8</accession>
<keyword evidence="4" id="KW-0812">Transmembrane</keyword>
<dbReference type="EMBL" id="MLAK01001068">
    <property type="protein sequence ID" value="OHS98237.1"/>
    <property type="molecule type" value="Genomic_DNA"/>
</dbReference>
<name>A0A1J4JKZ8_9EUKA</name>
<dbReference type="RefSeq" id="XP_068351374.1">
    <property type="nucleotide sequence ID" value="XM_068510225.1"/>
</dbReference>
<dbReference type="OrthoDB" id="10264327at2759"/>
<reference evidence="6" key="1">
    <citation type="submission" date="2016-10" db="EMBL/GenBank/DDBJ databases">
        <authorList>
            <person name="Benchimol M."/>
            <person name="Almeida L.G."/>
            <person name="Vasconcelos A.T."/>
            <person name="Perreira-Neves A."/>
            <person name="Rosa I.A."/>
            <person name="Tasca T."/>
            <person name="Bogo M.R."/>
            <person name="de Souza W."/>
        </authorList>
    </citation>
    <scope>NUCLEOTIDE SEQUENCE [LARGE SCALE GENOMIC DNA]</scope>
    <source>
        <strain evidence="6">K</strain>
    </source>
</reference>
<keyword evidence="4" id="KW-1133">Transmembrane helix</keyword>
<evidence type="ECO:0000256" key="4">
    <source>
        <dbReference type="SAM" id="Phobius"/>
    </source>
</evidence>
<dbReference type="InterPro" id="IPR011012">
    <property type="entry name" value="Longin-like_dom_sf"/>
</dbReference>
<organism evidence="6 7">
    <name type="scientific">Tritrichomonas foetus</name>
    <dbReference type="NCBI Taxonomy" id="1144522"/>
    <lineage>
        <taxon>Eukaryota</taxon>
        <taxon>Metamonada</taxon>
        <taxon>Parabasalia</taxon>
        <taxon>Tritrichomonadida</taxon>
        <taxon>Tritrichomonadidae</taxon>
        <taxon>Tritrichomonas</taxon>
    </lineage>
</organism>
<evidence type="ECO:0000313" key="6">
    <source>
        <dbReference type="EMBL" id="OHS98237.1"/>
    </source>
</evidence>
<sequence length="200" mass="22895">MPCQNVSSMEFCYSAVFRKDIPLAQYCPKPGNFDLFFQQYTEKNNIPPGKTFILSDGYYWGLQIDESGLIILCVSKMPTDQDLMNRILDDIKLRFLRLHANEWKTAAPFSLQTRFEPQLIAVNNTVITLTQPNSIVIDNSIHQDEQFDSQLVQLKTISYSSKKKKSYKFSLVTILTLLSILLIYSILVAACNGFNLPKCF</sequence>
<gene>
    <name evidence="6" type="ORF">TRFO_35393</name>
</gene>
<comment type="caution">
    <text evidence="6">The sequence shown here is derived from an EMBL/GenBank/DDBJ whole genome shotgun (WGS) entry which is preliminary data.</text>
</comment>
<evidence type="ECO:0000256" key="2">
    <source>
        <dbReference type="ARBA" id="ARBA00008025"/>
    </source>
</evidence>
<feature type="domain" description="Longin" evidence="5">
    <location>
        <begin position="36"/>
        <end position="119"/>
    </location>
</feature>
<dbReference type="SUPFAM" id="SSF64356">
    <property type="entry name" value="SNARE-like"/>
    <property type="match status" value="1"/>
</dbReference>
<dbReference type="GeneID" id="94844929"/>
<dbReference type="Gene3D" id="3.30.450.50">
    <property type="entry name" value="Longin domain"/>
    <property type="match status" value="1"/>
</dbReference>
<dbReference type="AlphaFoldDB" id="A0A1J4JKZ8"/>
<keyword evidence="3 4" id="KW-0472">Membrane</keyword>
<evidence type="ECO:0000256" key="1">
    <source>
        <dbReference type="ARBA" id="ARBA00004370"/>
    </source>
</evidence>
<feature type="transmembrane region" description="Helical" evidence="4">
    <location>
        <begin position="169"/>
        <end position="190"/>
    </location>
</feature>
<proteinExistence type="inferred from homology"/>
<protein>
    <recommendedName>
        <fullName evidence="5">Longin domain-containing protein</fullName>
    </recommendedName>
</protein>
<dbReference type="InterPro" id="IPR010908">
    <property type="entry name" value="Longin_dom"/>
</dbReference>
<dbReference type="PROSITE" id="PS50859">
    <property type="entry name" value="LONGIN"/>
    <property type="match status" value="1"/>
</dbReference>
<comment type="similarity">
    <text evidence="2">Belongs to the synaptobrevin family.</text>
</comment>
<keyword evidence="7" id="KW-1185">Reference proteome</keyword>
<dbReference type="GO" id="GO:0016020">
    <property type="term" value="C:membrane"/>
    <property type="evidence" value="ECO:0007669"/>
    <property type="project" value="UniProtKB-SubCell"/>
</dbReference>
<evidence type="ECO:0000256" key="3">
    <source>
        <dbReference type="ARBA" id="ARBA00023136"/>
    </source>
</evidence>
<comment type="subcellular location">
    <subcellularLocation>
        <location evidence="1">Membrane</location>
    </subcellularLocation>
</comment>
<evidence type="ECO:0000313" key="7">
    <source>
        <dbReference type="Proteomes" id="UP000179807"/>
    </source>
</evidence>
<evidence type="ECO:0000259" key="5">
    <source>
        <dbReference type="PROSITE" id="PS50859"/>
    </source>
</evidence>